<dbReference type="InterPro" id="IPR005804">
    <property type="entry name" value="FA_desaturase_dom"/>
</dbReference>
<feature type="domain" description="Fatty acid desaturase" evidence="15">
    <location>
        <begin position="115"/>
        <end position="334"/>
    </location>
</feature>
<evidence type="ECO:0000256" key="11">
    <source>
        <dbReference type="ARBA" id="ARBA00023136"/>
    </source>
</evidence>
<dbReference type="EMBL" id="SZYD01000003">
    <property type="protein sequence ID" value="KAD6794543.1"/>
    <property type="molecule type" value="Genomic_DNA"/>
</dbReference>
<keyword evidence="9" id="KW-0408">Iron</keyword>
<comment type="cofactor">
    <cofactor evidence="13">
        <name>Fe(2+)</name>
        <dbReference type="ChEBI" id="CHEBI:29033"/>
    </cofactor>
</comment>
<keyword evidence="6" id="KW-0276">Fatty acid metabolism</keyword>
<dbReference type="InterPro" id="IPR015876">
    <property type="entry name" value="Acyl-CoA_DS"/>
</dbReference>
<comment type="domain">
    <text evidence="13">The histidine box domains are involved in binding the catalytic metal ions.</text>
</comment>
<feature type="transmembrane region" description="Helical" evidence="14">
    <location>
        <begin position="93"/>
        <end position="111"/>
    </location>
</feature>
<evidence type="ECO:0000256" key="14">
    <source>
        <dbReference type="SAM" id="Phobius"/>
    </source>
</evidence>
<name>A0A5N6PKY0_9ASTR</name>
<dbReference type="PRINTS" id="PR00075">
    <property type="entry name" value="FACDDSATRASE"/>
</dbReference>
<sequence>MALTASLLAFKFCPELHRQHPKSPPSHLYTDRRLVLHTRTRIVTTDVGRRKNVLKIVNAAAESDGNGRILFSDVVVTRPRDAYRGRKWNSIDIATAGGVVGMHLLCGFAPFTFNWQALAVAAVLYVVTGCLGITLCFHRYLSHRSFKLPKWLEYTFAYCGVLALQGSPIDWVSKHRRHHEFPDLERDIHSPLEGFWFSHMGWLFDSEYLAKKCGKQNNVMDLEKQPFYRFLKTTYAIHPIALTLLLYATGGLPFVIWGMGVRTVWLYHITWFLSSACHVWGYKSWDTGDLSLNNWWVGILAFGEGWHNNHHAFQYSARHGLEWWQLDTTWYMIRLLEIVGLAHDVRLPTPNHIKRMSFKS</sequence>
<gene>
    <name evidence="16" type="ORF">E3N88_05439</name>
</gene>
<evidence type="ECO:0000256" key="1">
    <source>
        <dbReference type="ARBA" id="ARBA00004141"/>
    </source>
</evidence>
<reference evidence="16 17" key="1">
    <citation type="submission" date="2019-05" db="EMBL/GenBank/DDBJ databases">
        <title>Mikania micrantha, genome provides insights into the molecular mechanism of rapid growth.</title>
        <authorList>
            <person name="Liu B."/>
        </authorList>
    </citation>
    <scope>NUCLEOTIDE SEQUENCE [LARGE SCALE GENOMIC DNA]</scope>
    <source>
        <strain evidence="16">NLD-2019</strain>
        <tissue evidence="16">Leaf</tissue>
    </source>
</reference>
<evidence type="ECO:0000313" key="16">
    <source>
        <dbReference type="EMBL" id="KAD6794543.1"/>
    </source>
</evidence>
<evidence type="ECO:0000256" key="2">
    <source>
        <dbReference type="ARBA" id="ARBA00005189"/>
    </source>
</evidence>
<evidence type="ECO:0000256" key="13">
    <source>
        <dbReference type="RuleBase" id="RU000581"/>
    </source>
</evidence>
<organism evidence="16 17">
    <name type="scientific">Mikania micrantha</name>
    <name type="common">bitter vine</name>
    <dbReference type="NCBI Taxonomy" id="192012"/>
    <lineage>
        <taxon>Eukaryota</taxon>
        <taxon>Viridiplantae</taxon>
        <taxon>Streptophyta</taxon>
        <taxon>Embryophyta</taxon>
        <taxon>Tracheophyta</taxon>
        <taxon>Spermatophyta</taxon>
        <taxon>Magnoliopsida</taxon>
        <taxon>eudicotyledons</taxon>
        <taxon>Gunneridae</taxon>
        <taxon>Pentapetalae</taxon>
        <taxon>asterids</taxon>
        <taxon>campanulids</taxon>
        <taxon>Asterales</taxon>
        <taxon>Asteraceae</taxon>
        <taxon>Asteroideae</taxon>
        <taxon>Heliantheae alliance</taxon>
        <taxon>Eupatorieae</taxon>
        <taxon>Mikania</taxon>
    </lineage>
</organism>
<dbReference type="Proteomes" id="UP000326396">
    <property type="component" value="Linkage Group LG11"/>
</dbReference>
<evidence type="ECO:0000256" key="8">
    <source>
        <dbReference type="ARBA" id="ARBA00023002"/>
    </source>
</evidence>
<dbReference type="OrthoDB" id="10260134at2759"/>
<dbReference type="CDD" id="cd03505">
    <property type="entry name" value="Delta9-FADS-like"/>
    <property type="match status" value="1"/>
</dbReference>
<evidence type="ECO:0000256" key="10">
    <source>
        <dbReference type="ARBA" id="ARBA00023098"/>
    </source>
</evidence>
<dbReference type="GO" id="GO:0005789">
    <property type="term" value="C:endoplasmic reticulum membrane"/>
    <property type="evidence" value="ECO:0007669"/>
    <property type="project" value="TreeGrafter"/>
</dbReference>
<keyword evidence="5 13" id="KW-0812">Transmembrane</keyword>
<proteinExistence type="inferred from homology"/>
<protein>
    <recommendedName>
        <fullName evidence="15">Fatty acid desaturase domain-containing protein</fullName>
    </recommendedName>
</protein>
<dbReference type="Pfam" id="PF00487">
    <property type="entry name" value="FA_desaturase"/>
    <property type="match status" value="1"/>
</dbReference>
<evidence type="ECO:0000313" key="17">
    <source>
        <dbReference type="Proteomes" id="UP000326396"/>
    </source>
</evidence>
<keyword evidence="7 14" id="KW-1133">Transmembrane helix</keyword>
<evidence type="ECO:0000256" key="4">
    <source>
        <dbReference type="ARBA" id="ARBA00022516"/>
    </source>
</evidence>
<comment type="caution">
    <text evidence="16">The sequence shown here is derived from an EMBL/GenBank/DDBJ whole genome shotgun (WGS) entry which is preliminary data.</text>
</comment>
<dbReference type="PANTHER" id="PTHR11351">
    <property type="entry name" value="ACYL-COA DESATURASE"/>
    <property type="match status" value="1"/>
</dbReference>
<evidence type="ECO:0000256" key="5">
    <source>
        <dbReference type="ARBA" id="ARBA00022692"/>
    </source>
</evidence>
<keyword evidence="4 13" id="KW-0444">Lipid biosynthesis</keyword>
<keyword evidence="11 14" id="KW-0472">Membrane</keyword>
<feature type="transmembrane region" description="Helical" evidence="14">
    <location>
        <begin position="235"/>
        <end position="259"/>
    </location>
</feature>
<dbReference type="PANTHER" id="PTHR11351:SF31">
    <property type="entry name" value="DESATURASE 1, ISOFORM A-RELATED"/>
    <property type="match status" value="1"/>
</dbReference>
<evidence type="ECO:0000259" key="15">
    <source>
        <dbReference type="Pfam" id="PF00487"/>
    </source>
</evidence>
<evidence type="ECO:0000256" key="6">
    <source>
        <dbReference type="ARBA" id="ARBA00022832"/>
    </source>
</evidence>
<evidence type="ECO:0000256" key="3">
    <source>
        <dbReference type="ARBA" id="ARBA00009295"/>
    </source>
</evidence>
<keyword evidence="17" id="KW-1185">Reference proteome</keyword>
<evidence type="ECO:0000256" key="9">
    <source>
        <dbReference type="ARBA" id="ARBA00023004"/>
    </source>
</evidence>
<feature type="transmembrane region" description="Helical" evidence="14">
    <location>
        <begin position="117"/>
        <end position="137"/>
    </location>
</feature>
<keyword evidence="8 13" id="KW-0560">Oxidoreductase</keyword>
<keyword evidence="12 13" id="KW-0275">Fatty acid biosynthesis</keyword>
<dbReference type="GO" id="GO:0016717">
    <property type="term" value="F:oxidoreductase activity, acting on paired donors, with oxidation of a pair of donors resulting in the reduction of molecular oxygen to two molecules of water"/>
    <property type="evidence" value="ECO:0007669"/>
    <property type="project" value="InterPro"/>
</dbReference>
<accession>A0A5N6PKY0</accession>
<keyword evidence="10" id="KW-0443">Lipid metabolism</keyword>
<evidence type="ECO:0000256" key="7">
    <source>
        <dbReference type="ARBA" id="ARBA00022989"/>
    </source>
</evidence>
<evidence type="ECO:0000256" key="12">
    <source>
        <dbReference type="ARBA" id="ARBA00023160"/>
    </source>
</evidence>
<comment type="subcellular location">
    <subcellularLocation>
        <location evidence="1">Membrane</location>
        <topology evidence="1">Multi-pass membrane protein</topology>
    </subcellularLocation>
</comment>
<comment type="pathway">
    <text evidence="2">Lipid metabolism.</text>
</comment>
<dbReference type="AlphaFoldDB" id="A0A5N6PKY0"/>
<dbReference type="GO" id="GO:0042761">
    <property type="term" value="P:very long-chain fatty acid biosynthetic process"/>
    <property type="evidence" value="ECO:0007669"/>
    <property type="project" value="TreeGrafter"/>
</dbReference>
<comment type="similarity">
    <text evidence="3 13">Belongs to the fatty acid desaturase type 1 family.</text>
</comment>